<dbReference type="SUPFAM" id="SSF53041">
    <property type="entry name" value="Resolvase-like"/>
    <property type="match status" value="1"/>
</dbReference>
<dbReference type="Gene3D" id="3.40.50.1390">
    <property type="entry name" value="Resolvase, N-terminal catalytic domain"/>
    <property type="match status" value="1"/>
</dbReference>
<evidence type="ECO:0000259" key="2">
    <source>
        <dbReference type="PROSITE" id="PS51737"/>
    </source>
</evidence>
<dbReference type="Pfam" id="PF00239">
    <property type="entry name" value="Resolvase"/>
    <property type="match status" value="1"/>
</dbReference>
<dbReference type="EMBL" id="JBHUEM010000044">
    <property type="protein sequence ID" value="MFD1738343.1"/>
    <property type="molecule type" value="Genomic_DNA"/>
</dbReference>
<dbReference type="InterPro" id="IPR011109">
    <property type="entry name" value="DNA_bind_recombinase_dom"/>
</dbReference>
<dbReference type="CDD" id="cd00338">
    <property type="entry name" value="Ser_Recombinase"/>
    <property type="match status" value="1"/>
</dbReference>
<dbReference type="InterPro" id="IPR036162">
    <property type="entry name" value="Resolvase-like_N_sf"/>
</dbReference>
<sequence>MYRPTDLDVFIYLRKSRKDVEEERKAGEEGRAFDTLDKHRKQLFEIVKKDRHNIIDIFEEVVSGEYISERPKMQELLREVETGIADAVLVMDIDRLGRGDMVDQGTIYRVLRFSETLIITPTEIINPNDESQELNFSIKSLIAREELKQIVKRMQRGRRASAKEGKSISKKPPYGYLRDTNLKLYPDPEKSWVVQKIFEMISSGYGRQAVALELDNLEIPPPEGRYWNPSTISSIIKNEVYIGHIIWGKVRYVKQNGKYTRKKAPKERWQKHEDAHVGIVTIELFDRANQSHSGRWRPPTIKTKRLSNPLAGILVCELCGHSMLYQPRRDRPNPQIRCVKPSCKGIQKGASMVLVETRILQGLKEIIDSFEIHSDMIKKKSNTKSDLPLKQKALEKKEKDIVELNNQKSKLHDFLERGVYDIDTFIERQQSIIDRINSTRNEMKMLAEEIEAELEIATGLEQVIPKIKNVLDAYYNTENIEEKNYLLKTILEKATYLRKKEWNKKDEFLIQLYTKM</sequence>
<feature type="domain" description="Resolvase/invertase-type recombinase catalytic" evidence="1">
    <location>
        <begin position="8"/>
        <end position="165"/>
    </location>
</feature>
<dbReference type="InterPro" id="IPR006119">
    <property type="entry name" value="Resolv_N"/>
</dbReference>
<keyword evidence="4" id="KW-1185">Reference proteome</keyword>
<gene>
    <name evidence="3" type="ORF">ACFSCX_17610</name>
</gene>
<dbReference type="InterPro" id="IPR038109">
    <property type="entry name" value="DNA_bind_recomb_sf"/>
</dbReference>
<evidence type="ECO:0000259" key="1">
    <source>
        <dbReference type="PROSITE" id="PS51736"/>
    </source>
</evidence>
<dbReference type="PANTHER" id="PTHR30461:SF23">
    <property type="entry name" value="DNA RECOMBINASE-RELATED"/>
    <property type="match status" value="1"/>
</dbReference>
<reference evidence="4" key="1">
    <citation type="journal article" date="2019" name="Int. J. Syst. Evol. Microbiol.">
        <title>The Global Catalogue of Microorganisms (GCM) 10K type strain sequencing project: providing services to taxonomists for standard genome sequencing and annotation.</title>
        <authorList>
            <consortium name="The Broad Institute Genomics Platform"/>
            <consortium name="The Broad Institute Genome Sequencing Center for Infectious Disease"/>
            <person name="Wu L."/>
            <person name="Ma J."/>
        </authorList>
    </citation>
    <scope>NUCLEOTIDE SEQUENCE [LARGE SCALE GENOMIC DNA]</scope>
    <source>
        <strain evidence="4">CCUG 49339</strain>
    </source>
</reference>
<dbReference type="Pfam" id="PF07508">
    <property type="entry name" value="Recombinase"/>
    <property type="match status" value="1"/>
</dbReference>
<dbReference type="PANTHER" id="PTHR30461">
    <property type="entry name" value="DNA-INVERTASE FROM LAMBDOID PROPHAGE"/>
    <property type="match status" value="1"/>
</dbReference>
<name>A0ABW4LW20_9BACI</name>
<evidence type="ECO:0000313" key="3">
    <source>
        <dbReference type="EMBL" id="MFD1738343.1"/>
    </source>
</evidence>
<organism evidence="3 4">
    <name type="scientific">Bacillus salitolerans</name>
    <dbReference type="NCBI Taxonomy" id="1437434"/>
    <lineage>
        <taxon>Bacteria</taxon>
        <taxon>Bacillati</taxon>
        <taxon>Bacillota</taxon>
        <taxon>Bacilli</taxon>
        <taxon>Bacillales</taxon>
        <taxon>Bacillaceae</taxon>
        <taxon>Bacillus</taxon>
    </lineage>
</organism>
<evidence type="ECO:0000313" key="4">
    <source>
        <dbReference type="Proteomes" id="UP001597214"/>
    </source>
</evidence>
<accession>A0ABW4LW20</accession>
<dbReference type="PROSITE" id="PS51736">
    <property type="entry name" value="RECOMBINASES_3"/>
    <property type="match status" value="1"/>
</dbReference>
<dbReference type="RefSeq" id="WP_377929553.1">
    <property type="nucleotide sequence ID" value="NZ_JBHUEM010000044.1"/>
</dbReference>
<protein>
    <submittedName>
        <fullName evidence="3">Recombinase family protein</fullName>
    </submittedName>
</protein>
<dbReference type="PROSITE" id="PS51737">
    <property type="entry name" value="RECOMBINASE_DNA_BIND"/>
    <property type="match status" value="1"/>
</dbReference>
<comment type="caution">
    <text evidence="3">The sequence shown here is derived from an EMBL/GenBank/DDBJ whole genome shotgun (WGS) entry which is preliminary data.</text>
</comment>
<dbReference type="Gene3D" id="3.90.1750.20">
    <property type="entry name" value="Putative Large Serine Recombinase, Chain B, Domain 2"/>
    <property type="match status" value="1"/>
</dbReference>
<dbReference type="InterPro" id="IPR050639">
    <property type="entry name" value="SSR_resolvase"/>
</dbReference>
<dbReference type="Proteomes" id="UP001597214">
    <property type="component" value="Unassembled WGS sequence"/>
</dbReference>
<feature type="domain" description="Recombinase" evidence="2">
    <location>
        <begin position="173"/>
        <end position="298"/>
    </location>
</feature>
<proteinExistence type="predicted"/>
<dbReference type="SMART" id="SM00857">
    <property type="entry name" value="Resolvase"/>
    <property type="match status" value="1"/>
</dbReference>